<protein>
    <submittedName>
        <fullName evidence="5">Agmatinase</fullName>
    </submittedName>
</protein>
<dbReference type="GO" id="GO:0033389">
    <property type="term" value="P:putrescine biosynthetic process from arginine, via agmatine"/>
    <property type="evidence" value="ECO:0007669"/>
    <property type="project" value="TreeGrafter"/>
</dbReference>
<dbReference type="Proteomes" id="UP000298616">
    <property type="component" value="Chromosome"/>
</dbReference>
<dbReference type="CDD" id="cd11593">
    <property type="entry name" value="Agmatinase-like_2"/>
    <property type="match status" value="1"/>
</dbReference>
<gene>
    <name evidence="5" type="ORF">DCC35_11205</name>
</gene>
<feature type="binding site" evidence="3">
    <location>
        <position position="185"/>
    </location>
    <ligand>
        <name>Mn(2+)</name>
        <dbReference type="ChEBI" id="CHEBI:29035"/>
        <label>1</label>
    </ligand>
</feature>
<dbReference type="Gene3D" id="3.40.800.10">
    <property type="entry name" value="Ureohydrolase domain"/>
    <property type="match status" value="1"/>
</dbReference>
<dbReference type="GO" id="GO:0046872">
    <property type="term" value="F:metal ion binding"/>
    <property type="evidence" value="ECO:0007669"/>
    <property type="project" value="UniProtKB-KW"/>
</dbReference>
<dbReference type="AlphaFoldDB" id="A0A4D7K331"/>
<dbReference type="InterPro" id="IPR023696">
    <property type="entry name" value="Ureohydrolase_dom_sf"/>
</dbReference>
<feature type="binding site" evidence="3">
    <location>
        <position position="158"/>
    </location>
    <ligand>
        <name>Mn(2+)</name>
        <dbReference type="ChEBI" id="CHEBI:29035"/>
        <label>1</label>
    </ligand>
</feature>
<organism evidence="5 6">
    <name type="scientific">Mangrovivirga cuniculi</name>
    <dbReference type="NCBI Taxonomy" id="2715131"/>
    <lineage>
        <taxon>Bacteria</taxon>
        <taxon>Pseudomonadati</taxon>
        <taxon>Bacteroidota</taxon>
        <taxon>Cytophagia</taxon>
        <taxon>Cytophagales</taxon>
        <taxon>Mangrovivirgaceae</taxon>
        <taxon>Mangrovivirga</taxon>
    </lineage>
</organism>
<evidence type="ECO:0000256" key="3">
    <source>
        <dbReference type="PIRSR" id="PIRSR036979-1"/>
    </source>
</evidence>
<dbReference type="PANTHER" id="PTHR11358:SF26">
    <property type="entry name" value="GUANIDINO ACID HYDROLASE, MITOCHONDRIAL"/>
    <property type="match status" value="1"/>
</dbReference>
<reference evidence="5 6" key="1">
    <citation type="submission" date="2018-04" db="EMBL/GenBank/DDBJ databases">
        <title>Complete genome uncultured novel isolate.</title>
        <authorList>
            <person name="Merlino G."/>
        </authorList>
    </citation>
    <scope>NUCLEOTIDE SEQUENCE [LARGE SCALE GENOMIC DNA]</scope>
    <source>
        <strain evidence="6">R1DC9</strain>
    </source>
</reference>
<dbReference type="RefSeq" id="WP_137090860.1">
    <property type="nucleotide sequence ID" value="NZ_CP028923.1"/>
</dbReference>
<dbReference type="EMBL" id="CP028923">
    <property type="protein sequence ID" value="QCK15274.1"/>
    <property type="molecule type" value="Genomic_DNA"/>
</dbReference>
<name>A0A4D7K331_9BACT</name>
<dbReference type="SUPFAM" id="SSF52768">
    <property type="entry name" value="Arginase/deacetylase"/>
    <property type="match status" value="1"/>
</dbReference>
<comment type="similarity">
    <text evidence="4">Belongs to the arginase family.</text>
</comment>
<comment type="cofactor">
    <cofactor evidence="3">
        <name>Mn(2+)</name>
        <dbReference type="ChEBI" id="CHEBI:29035"/>
    </cofactor>
    <text evidence="3">Binds 2 manganese ions per subunit.</text>
</comment>
<feature type="binding site" evidence="3">
    <location>
        <position position="183"/>
    </location>
    <ligand>
        <name>Mn(2+)</name>
        <dbReference type="ChEBI" id="CHEBI:29035"/>
        <label>1</label>
    </ligand>
</feature>
<feature type="binding site" evidence="3">
    <location>
        <position position="275"/>
    </location>
    <ligand>
        <name>Mn(2+)</name>
        <dbReference type="ChEBI" id="CHEBI:29035"/>
        <label>1</label>
    </ligand>
</feature>
<dbReference type="GO" id="GO:0008783">
    <property type="term" value="F:agmatinase activity"/>
    <property type="evidence" value="ECO:0007669"/>
    <property type="project" value="TreeGrafter"/>
</dbReference>
<dbReference type="PIRSF" id="PIRSF036979">
    <property type="entry name" value="Arginase"/>
    <property type="match status" value="1"/>
</dbReference>
<dbReference type="Pfam" id="PF00491">
    <property type="entry name" value="Arginase"/>
    <property type="match status" value="1"/>
</dbReference>
<sequence>MSIKNLIENFDPNGVGLKNGHFIGLPFDEENSNIILLSVPWDVTVSYSAGTSTGPSNILEASTQLDLFDPYVKDAWKKGIYMVPSNEHWLHQSEHLRDAAKSYIDFLEAGGKIEENPIQADVLSMINDASDSLRKWVYEQTKKFLGENKIVGVVGGEHSVPLGYLEALSEKHSDFGILQIDAHMDFRKAYEGFNLSHASIFYNVMKYIPSVSKITQVGIRDYCDEEVEFANSLGERCQTYFDHEIKDQMMNGKNFAEICKEIVSGLPEKIYISFDIDGLNPDLCPNTGTPVPGGLKFEEANYLLVEIIRQNKQIIGFDLSEAAGEGNEWDGNVAARLLYRLSNLTAESNGI</sequence>
<keyword evidence="3" id="KW-0464">Manganese</keyword>
<keyword evidence="2" id="KW-0378">Hydrolase</keyword>
<dbReference type="PROSITE" id="PS51409">
    <property type="entry name" value="ARGINASE_2"/>
    <property type="match status" value="1"/>
</dbReference>
<dbReference type="KEGG" id="fpf:DCC35_11205"/>
<accession>A0A4D7K331</accession>
<dbReference type="OrthoDB" id="9788689at2"/>
<evidence type="ECO:0000256" key="2">
    <source>
        <dbReference type="ARBA" id="ARBA00022801"/>
    </source>
</evidence>
<evidence type="ECO:0000313" key="6">
    <source>
        <dbReference type="Proteomes" id="UP000298616"/>
    </source>
</evidence>
<proteinExistence type="inferred from homology"/>
<dbReference type="InterPro" id="IPR006035">
    <property type="entry name" value="Ureohydrolase"/>
</dbReference>
<keyword evidence="6" id="KW-1185">Reference proteome</keyword>
<feature type="binding site" evidence="3">
    <location>
        <position position="277"/>
    </location>
    <ligand>
        <name>Mn(2+)</name>
        <dbReference type="ChEBI" id="CHEBI:29035"/>
        <label>1</label>
    </ligand>
</feature>
<evidence type="ECO:0000313" key="5">
    <source>
        <dbReference type="EMBL" id="QCK15274.1"/>
    </source>
</evidence>
<feature type="binding site" evidence="3">
    <location>
        <position position="181"/>
    </location>
    <ligand>
        <name>Mn(2+)</name>
        <dbReference type="ChEBI" id="CHEBI:29035"/>
        <label>1</label>
    </ligand>
</feature>
<evidence type="ECO:0000256" key="1">
    <source>
        <dbReference type="ARBA" id="ARBA00022723"/>
    </source>
</evidence>
<dbReference type="PANTHER" id="PTHR11358">
    <property type="entry name" value="ARGINASE/AGMATINASE"/>
    <property type="match status" value="1"/>
</dbReference>
<dbReference type="PRINTS" id="PR00116">
    <property type="entry name" value="ARGINASE"/>
</dbReference>
<evidence type="ECO:0000256" key="4">
    <source>
        <dbReference type="PROSITE-ProRule" id="PRU00742"/>
    </source>
</evidence>
<keyword evidence="1 3" id="KW-0479">Metal-binding</keyword>